<organism evidence="1 2">
    <name type="scientific">Bosea eneae</name>
    <dbReference type="NCBI Taxonomy" id="151454"/>
    <lineage>
        <taxon>Bacteria</taxon>
        <taxon>Pseudomonadati</taxon>
        <taxon>Pseudomonadota</taxon>
        <taxon>Alphaproteobacteria</taxon>
        <taxon>Hyphomicrobiales</taxon>
        <taxon>Boseaceae</taxon>
        <taxon>Bosea</taxon>
    </lineage>
</organism>
<dbReference type="EMBL" id="JBHSLW010000005">
    <property type="protein sequence ID" value="MFC5418579.1"/>
    <property type="molecule type" value="Genomic_DNA"/>
</dbReference>
<gene>
    <name evidence="1" type="ORF">ACFPOB_03270</name>
</gene>
<proteinExistence type="predicted"/>
<dbReference type="RefSeq" id="WP_377795863.1">
    <property type="nucleotide sequence ID" value="NZ_JBHSLW010000005.1"/>
</dbReference>
<name>A0ABW0IMZ8_9HYPH</name>
<keyword evidence="2" id="KW-1185">Reference proteome</keyword>
<evidence type="ECO:0000313" key="1">
    <source>
        <dbReference type="EMBL" id="MFC5418579.1"/>
    </source>
</evidence>
<evidence type="ECO:0000313" key="2">
    <source>
        <dbReference type="Proteomes" id="UP001596053"/>
    </source>
</evidence>
<dbReference type="Proteomes" id="UP001596053">
    <property type="component" value="Unassembled WGS sequence"/>
</dbReference>
<reference evidence="2" key="1">
    <citation type="journal article" date="2019" name="Int. J. Syst. Evol. Microbiol.">
        <title>The Global Catalogue of Microorganisms (GCM) 10K type strain sequencing project: providing services to taxonomists for standard genome sequencing and annotation.</title>
        <authorList>
            <consortium name="The Broad Institute Genomics Platform"/>
            <consortium name="The Broad Institute Genome Sequencing Center for Infectious Disease"/>
            <person name="Wu L."/>
            <person name="Ma J."/>
        </authorList>
    </citation>
    <scope>NUCLEOTIDE SEQUENCE [LARGE SCALE GENOMIC DNA]</scope>
    <source>
        <strain evidence="2">NCAIM B.01391</strain>
    </source>
</reference>
<accession>A0ABW0IMZ8</accession>
<evidence type="ECO:0008006" key="3">
    <source>
        <dbReference type="Google" id="ProtNLM"/>
    </source>
</evidence>
<protein>
    <recommendedName>
        <fullName evidence="3">DUF4347 domain-containing protein</fullName>
    </recommendedName>
</protein>
<comment type="caution">
    <text evidence="1">The sequence shown here is derived from an EMBL/GenBank/DDBJ whole genome shotgun (WGS) entry which is preliminary data.</text>
</comment>
<sequence>MATVWAYREGAFSRTASTGWSHTINFTSPSDLATQMDAASLRGRVQRLVILAHGNRPGQLLMEGTRLGATSAAVIGRLYAPFLRSDAMLVLMACIAGAGDDGSLFLRRLSTELRGRVIVGFSAYGVIDSSFGGALNPGNVQAAPGQRPVSGARLEPWSPWAKWAHEDVIVRLPADEQESNAGHRCANPNCRGHAATPARGRVPTLPHCRYSDWGHAAVLTGLNP</sequence>